<evidence type="ECO:0000313" key="2">
    <source>
        <dbReference type="Proteomes" id="UP000053268"/>
    </source>
</evidence>
<sequence>MPCQRSRTASRADEVGAHSVERCQRTARRGECEAEAAAAGVATRTLKVTFNCLTTHKPFWKRRHRACTNSNIQLLKYTP</sequence>
<reference evidence="1 2" key="1">
    <citation type="journal article" date="2015" name="Nat. Commun.">
        <title>Outbred genome sequencing and CRISPR/Cas9 gene editing in butterflies.</title>
        <authorList>
            <person name="Li X."/>
            <person name="Fan D."/>
            <person name="Zhang W."/>
            <person name="Liu G."/>
            <person name="Zhang L."/>
            <person name="Zhao L."/>
            <person name="Fang X."/>
            <person name="Chen L."/>
            <person name="Dong Y."/>
            <person name="Chen Y."/>
            <person name="Ding Y."/>
            <person name="Zhao R."/>
            <person name="Feng M."/>
            <person name="Zhu Y."/>
            <person name="Feng Y."/>
            <person name="Jiang X."/>
            <person name="Zhu D."/>
            <person name="Xiang H."/>
            <person name="Feng X."/>
            <person name="Li S."/>
            <person name="Wang J."/>
            <person name="Zhang G."/>
            <person name="Kronforst M.R."/>
            <person name="Wang W."/>
        </authorList>
    </citation>
    <scope>NUCLEOTIDE SEQUENCE [LARGE SCALE GENOMIC DNA]</scope>
    <source>
        <strain evidence="1">Ya'a_city_454_Px</strain>
        <tissue evidence="1">Whole body</tissue>
    </source>
</reference>
<dbReference type="EMBL" id="KQ459599">
    <property type="protein sequence ID" value="KPI94348.1"/>
    <property type="molecule type" value="Genomic_DNA"/>
</dbReference>
<gene>
    <name evidence="1" type="ORF">RR46_04416</name>
</gene>
<name>A0A194PMX7_PAPXU</name>
<accession>A0A194PMX7</accession>
<dbReference type="AlphaFoldDB" id="A0A194PMX7"/>
<evidence type="ECO:0000313" key="1">
    <source>
        <dbReference type="EMBL" id="KPI94348.1"/>
    </source>
</evidence>
<organism evidence="1 2">
    <name type="scientific">Papilio xuthus</name>
    <name type="common">Asian swallowtail butterfly</name>
    <dbReference type="NCBI Taxonomy" id="66420"/>
    <lineage>
        <taxon>Eukaryota</taxon>
        <taxon>Metazoa</taxon>
        <taxon>Ecdysozoa</taxon>
        <taxon>Arthropoda</taxon>
        <taxon>Hexapoda</taxon>
        <taxon>Insecta</taxon>
        <taxon>Pterygota</taxon>
        <taxon>Neoptera</taxon>
        <taxon>Endopterygota</taxon>
        <taxon>Lepidoptera</taxon>
        <taxon>Glossata</taxon>
        <taxon>Ditrysia</taxon>
        <taxon>Papilionoidea</taxon>
        <taxon>Papilionidae</taxon>
        <taxon>Papilioninae</taxon>
        <taxon>Papilio</taxon>
    </lineage>
</organism>
<proteinExistence type="predicted"/>
<dbReference type="Proteomes" id="UP000053268">
    <property type="component" value="Unassembled WGS sequence"/>
</dbReference>
<keyword evidence="2" id="KW-1185">Reference proteome</keyword>
<protein>
    <submittedName>
        <fullName evidence="1">Uncharacterized protein</fullName>
    </submittedName>
</protein>